<dbReference type="FunFam" id="2.40.10.10:FF:000028">
    <property type="entry name" value="Serine protease easter"/>
    <property type="match status" value="1"/>
</dbReference>
<dbReference type="InterPro" id="IPR051487">
    <property type="entry name" value="Ser/Thr_Proteases_Immune/Dev"/>
</dbReference>
<evidence type="ECO:0000256" key="6">
    <source>
        <dbReference type="ARBA" id="ARBA00023180"/>
    </source>
</evidence>
<evidence type="ECO:0000256" key="3">
    <source>
        <dbReference type="ARBA" id="ARBA00022801"/>
    </source>
</evidence>
<keyword evidence="4 8" id="KW-0720">Serine protease</keyword>
<organism evidence="12 13">
    <name type="scientific">Aquatica leii</name>
    <dbReference type="NCBI Taxonomy" id="1421715"/>
    <lineage>
        <taxon>Eukaryota</taxon>
        <taxon>Metazoa</taxon>
        <taxon>Ecdysozoa</taxon>
        <taxon>Arthropoda</taxon>
        <taxon>Hexapoda</taxon>
        <taxon>Insecta</taxon>
        <taxon>Pterygota</taxon>
        <taxon>Neoptera</taxon>
        <taxon>Endopterygota</taxon>
        <taxon>Coleoptera</taxon>
        <taxon>Polyphaga</taxon>
        <taxon>Elateriformia</taxon>
        <taxon>Elateroidea</taxon>
        <taxon>Lampyridae</taxon>
        <taxon>Luciolinae</taxon>
        <taxon>Aquatica</taxon>
    </lineage>
</organism>
<keyword evidence="3 8" id="KW-0378">Hydrolase</keyword>
<evidence type="ECO:0000256" key="4">
    <source>
        <dbReference type="ARBA" id="ARBA00022825"/>
    </source>
</evidence>
<evidence type="ECO:0000313" key="12">
    <source>
        <dbReference type="EMBL" id="KAK4881499.1"/>
    </source>
</evidence>
<dbReference type="InterPro" id="IPR033116">
    <property type="entry name" value="TRYPSIN_SER"/>
</dbReference>
<dbReference type="EMBL" id="JARPUR010000002">
    <property type="protein sequence ID" value="KAK4881499.1"/>
    <property type="molecule type" value="Genomic_DNA"/>
</dbReference>
<comment type="subcellular location">
    <subcellularLocation>
        <location evidence="9">Secreted</location>
    </subcellularLocation>
</comment>
<dbReference type="InterPro" id="IPR038565">
    <property type="entry name" value="CLIP_sf"/>
</dbReference>
<dbReference type="PROSITE" id="PS00134">
    <property type="entry name" value="TRYPSIN_HIS"/>
    <property type="match status" value="1"/>
</dbReference>
<dbReference type="GO" id="GO:0004252">
    <property type="term" value="F:serine-type endopeptidase activity"/>
    <property type="evidence" value="ECO:0007669"/>
    <property type="project" value="UniProtKB-UniRule"/>
</dbReference>
<dbReference type="EC" id="3.4.21.-" evidence="8"/>
<evidence type="ECO:0000256" key="2">
    <source>
        <dbReference type="ARBA" id="ARBA00022729"/>
    </source>
</evidence>
<dbReference type="InterPro" id="IPR001314">
    <property type="entry name" value="Peptidase_S1A"/>
</dbReference>
<proteinExistence type="inferred from homology"/>
<protein>
    <recommendedName>
        <fullName evidence="9">CLIP domain-containing serine protease</fullName>
        <ecNumber evidence="8">3.4.21.-</ecNumber>
    </recommendedName>
</protein>
<keyword evidence="6" id="KW-0325">Glycoprotein</keyword>
<dbReference type="Gene3D" id="2.40.10.10">
    <property type="entry name" value="Trypsin-like serine proteases"/>
    <property type="match status" value="2"/>
</dbReference>
<dbReference type="PROSITE" id="PS50240">
    <property type="entry name" value="TRYPSIN_DOM"/>
    <property type="match status" value="1"/>
</dbReference>
<dbReference type="FunFam" id="2.40.10.10:FF:000002">
    <property type="entry name" value="Transmembrane protease serine"/>
    <property type="match status" value="1"/>
</dbReference>
<dbReference type="InterPro" id="IPR009003">
    <property type="entry name" value="Peptidase_S1_PA"/>
</dbReference>
<evidence type="ECO:0000313" key="13">
    <source>
        <dbReference type="Proteomes" id="UP001353858"/>
    </source>
</evidence>
<dbReference type="Pfam" id="PF00089">
    <property type="entry name" value="Trypsin"/>
    <property type="match status" value="1"/>
</dbReference>
<keyword evidence="2 9" id="KW-0732">Signal</keyword>
<keyword evidence="9" id="KW-0964">Secreted</keyword>
<comment type="caution">
    <text evidence="12">The sequence shown here is derived from an EMBL/GenBank/DDBJ whole genome shotgun (WGS) entry which is preliminary data.</text>
</comment>
<dbReference type="SMART" id="SM00020">
    <property type="entry name" value="Tryp_SPc"/>
    <property type="match status" value="1"/>
</dbReference>
<evidence type="ECO:0000256" key="8">
    <source>
        <dbReference type="RuleBase" id="RU363034"/>
    </source>
</evidence>
<evidence type="ECO:0000256" key="7">
    <source>
        <dbReference type="ARBA" id="ARBA00024195"/>
    </source>
</evidence>
<dbReference type="GO" id="GO:0005576">
    <property type="term" value="C:extracellular region"/>
    <property type="evidence" value="ECO:0007669"/>
    <property type="project" value="UniProtKB-SubCell"/>
</dbReference>
<dbReference type="InterPro" id="IPR018114">
    <property type="entry name" value="TRYPSIN_HIS"/>
</dbReference>
<dbReference type="InterPro" id="IPR001254">
    <property type="entry name" value="Trypsin_dom"/>
</dbReference>
<comment type="similarity">
    <text evidence="7 9">Belongs to the peptidase S1 family. CLIP subfamily.</text>
</comment>
<evidence type="ECO:0000259" key="11">
    <source>
        <dbReference type="PROSITE" id="PS51888"/>
    </source>
</evidence>
<dbReference type="InterPro" id="IPR022700">
    <property type="entry name" value="CLIP"/>
</dbReference>
<dbReference type="Gene3D" id="3.30.1640.30">
    <property type="match status" value="2"/>
</dbReference>
<dbReference type="SMART" id="SM00680">
    <property type="entry name" value="CLIP"/>
    <property type="match status" value="2"/>
</dbReference>
<keyword evidence="1 8" id="KW-0645">Protease</keyword>
<name>A0AAN7PBV9_9COLE</name>
<dbReference type="InterPro" id="IPR043504">
    <property type="entry name" value="Peptidase_S1_PA_chymotrypsin"/>
</dbReference>
<dbReference type="GO" id="GO:0006508">
    <property type="term" value="P:proteolysis"/>
    <property type="evidence" value="ECO:0007669"/>
    <property type="project" value="UniProtKB-KW"/>
</dbReference>
<reference evidence="13" key="1">
    <citation type="submission" date="2023-01" db="EMBL/GenBank/DDBJ databases">
        <title>Key to firefly adult light organ development and bioluminescence: homeobox transcription factors regulate luciferase expression and transportation to peroxisome.</title>
        <authorList>
            <person name="Fu X."/>
        </authorList>
    </citation>
    <scope>NUCLEOTIDE SEQUENCE [LARGE SCALE GENOMIC DNA]</scope>
</reference>
<accession>A0AAN7PBV9</accession>
<feature type="domain" description="Clip" evidence="11">
    <location>
        <begin position="28"/>
        <end position="78"/>
    </location>
</feature>
<keyword evidence="13" id="KW-1185">Reference proteome</keyword>
<feature type="signal peptide" evidence="9">
    <location>
        <begin position="1"/>
        <end position="20"/>
    </location>
</feature>
<dbReference type="PRINTS" id="PR00722">
    <property type="entry name" value="CHYMOTRYPSIN"/>
</dbReference>
<dbReference type="PROSITE" id="PS00135">
    <property type="entry name" value="TRYPSIN_SER"/>
    <property type="match status" value="1"/>
</dbReference>
<evidence type="ECO:0000259" key="10">
    <source>
        <dbReference type="PROSITE" id="PS50240"/>
    </source>
</evidence>
<feature type="chain" id="PRO_5042661741" description="CLIP domain-containing serine protease" evidence="9">
    <location>
        <begin position="21"/>
        <end position="433"/>
    </location>
</feature>
<dbReference type="AlphaFoldDB" id="A0AAN7PBV9"/>
<dbReference type="CDD" id="cd00190">
    <property type="entry name" value="Tryp_SPc"/>
    <property type="match status" value="1"/>
</dbReference>
<keyword evidence="5" id="KW-1015">Disulfide bond</keyword>
<comment type="domain">
    <text evidence="9">The clip domain consists of 35-55 residues which are 'knitted' together usually by 3 conserved disulfide bonds forming a clip-like compact structure.</text>
</comment>
<gene>
    <name evidence="12" type="ORF">RN001_004818</name>
</gene>
<evidence type="ECO:0000256" key="5">
    <source>
        <dbReference type="ARBA" id="ARBA00023157"/>
    </source>
</evidence>
<feature type="domain" description="Peptidase S1" evidence="10">
    <location>
        <begin position="174"/>
        <end position="432"/>
    </location>
</feature>
<dbReference type="Proteomes" id="UP001353858">
    <property type="component" value="Unassembled WGS sequence"/>
</dbReference>
<sequence>MYTRATVFCFIIVLLPSAFGADLKRGARCITPNGEAAHCQGITNCQVILNGVQTNNQSFIKFAQDSQCGYDDEPLVCCGTIGFRSRRGSSCTTPNKELANCVPAASCDVIINELNRSSRDAEVINFAKQSQCGYDIEALLCCGTTARPFKKRILEHPLLPQKDMCGYEKGTDRVHGGEIADKDELPWMALLRYRYNNGSDAGFKCGGTLINNRYVLTAAHCVIVNNYFNFQLDSVRLGEWRISTEMDCDNLANNECTDPVVDLKIERNIPHNQYNGRSGKHDIALIRLERAVRFTDYIKPICIPAADQPDPPLGQKLIIAGWGQTEHGSTSDYKLRAEVPVASRNVCSQKIRNRAPITEDQICAGGDQGKDSCQGDSGGPLMGKFPEIIDGRKQFYQEGVVAFGITECGIKGFPAVYTRVSMHTDWITATIKP</sequence>
<dbReference type="Pfam" id="PF12032">
    <property type="entry name" value="CLIP"/>
    <property type="match status" value="2"/>
</dbReference>
<dbReference type="PANTHER" id="PTHR24256">
    <property type="entry name" value="TRYPTASE-RELATED"/>
    <property type="match status" value="1"/>
</dbReference>
<evidence type="ECO:0000256" key="9">
    <source>
        <dbReference type="RuleBase" id="RU366078"/>
    </source>
</evidence>
<evidence type="ECO:0000256" key="1">
    <source>
        <dbReference type="ARBA" id="ARBA00022670"/>
    </source>
</evidence>
<dbReference type="SUPFAM" id="SSF50494">
    <property type="entry name" value="Trypsin-like serine proteases"/>
    <property type="match status" value="1"/>
</dbReference>
<dbReference type="PROSITE" id="PS51888">
    <property type="entry name" value="CLIP"/>
    <property type="match status" value="2"/>
</dbReference>
<feature type="domain" description="Clip" evidence="11">
    <location>
        <begin position="90"/>
        <end position="142"/>
    </location>
</feature>